<dbReference type="VEuPathDB" id="FungiDB:RhiirFUN_017793"/>
<dbReference type="EMBL" id="LLXH01000444">
    <property type="protein sequence ID" value="PKC66705.1"/>
    <property type="molecule type" value="Genomic_DNA"/>
</dbReference>
<dbReference type="Gene3D" id="1.25.40.420">
    <property type="match status" value="1"/>
</dbReference>
<reference evidence="3 4" key="1">
    <citation type="submission" date="2017-10" db="EMBL/GenBank/DDBJ databases">
        <title>Extensive intraspecific genome diversity in a model arbuscular mycorrhizal fungus.</title>
        <authorList>
            <person name="Chen E.C.H."/>
            <person name="Morin E."/>
            <person name="Baudet D."/>
            <person name="Noel J."/>
            <person name="Ndikumana S."/>
            <person name="Charron P."/>
            <person name="St-Onge C."/>
            <person name="Giorgi J."/>
            <person name="Grigoriev I.V."/>
            <person name="Roux C."/>
            <person name="Martin F.M."/>
            <person name="Corradi N."/>
        </authorList>
    </citation>
    <scope>NUCLEOTIDE SEQUENCE [LARGE SCALE GENOMIC DNA]</scope>
    <source>
        <strain evidence="3 4">A1</strain>
    </source>
</reference>
<sequence length="695" mass="79491">MDDDKLLKKLSQNLLEILDDDDEYYDITIEVGSDPYVKIFRAHMNILNYRSPYLRRILSTNKKKSDGTLVQVKLTNILPEIFQIILRYIYGGGITLEEYDNLVIVKILVAACELSLKELVVYIQSFLIKNKTSWMELNFNLIYQTSFENNSFLELQKYCTDLMSKDPDKILKSLDFSETPEKLIVSLIQDNKLQMSEIQIWEHVLKWGLAQNPELSSDPSSFSKNDFNSLKNTLQQCIPFIKFYNLTSKEFSDKVLPYKKVLPKGLYNDLLNSFLNLHPNSKPIGISEPQMTKEINVDDTKELFERYMKAAEEGSLNAQTNIGHYYRNGIGVPKDESKAFEWYMKAAEGGNLDAQNNLGDCYKNGIGTSKNENKSFEWYMKAAEGGNLNAQTKIGYYYQIGIGVEENLNKSIHWYSKAAECGCEIAQYNLGNFYEDGLGIEKNEVKAFEYIIKSAEKGYLESQVKLGFFYNCGYGTEKDLKKAIYWLEKAAKNGSSLAKYNLAECYELGISVDRNINKAFEFYKESAENGYVGAKFILEYYYVNGIGTEVNKEKGFELFNEAAGGNVPNNLEEIVVNGMDEANYWYHKAAEKENKIALYKLGECYELGKGVCQNERRAFEFYKKSAEQGFIDAYYKIGNIYSHGYEIDINKEKAFDSYKIAAEGGNIDAQLALASLYARGDGTEKNIEAAVYWYK</sequence>
<dbReference type="InterPro" id="IPR050767">
    <property type="entry name" value="Sel1_AlgK"/>
</dbReference>
<dbReference type="VEuPathDB" id="FungiDB:RhiirA1_459370"/>
<dbReference type="Pfam" id="PF08238">
    <property type="entry name" value="Sel1"/>
    <property type="match status" value="11"/>
</dbReference>
<dbReference type="SMART" id="SM00671">
    <property type="entry name" value="SEL1"/>
    <property type="match status" value="10"/>
</dbReference>
<dbReference type="PANTHER" id="PTHR11102">
    <property type="entry name" value="SEL-1-LIKE PROTEIN"/>
    <property type="match status" value="1"/>
</dbReference>
<dbReference type="VEuPathDB" id="FungiDB:FUN_000407"/>
<dbReference type="AlphaFoldDB" id="A0A2N0RTS2"/>
<evidence type="ECO:0000259" key="2">
    <source>
        <dbReference type="PROSITE" id="PS50097"/>
    </source>
</evidence>
<dbReference type="SMART" id="SM00225">
    <property type="entry name" value="BTB"/>
    <property type="match status" value="1"/>
</dbReference>
<feature type="domain" description="BTB" evidence="2">
    <location>
        <begin position="25"/>
        <end position="98"/>
    </location>
</feature>
<dbReference type="Gene3D" id="3.30.710.10">
    <property type="entry name" value="Potassium Channel Kv1.1, Chain A"/>
    <property type="match status" value="1"/>
</dbReference>
<proteinExistence type="inferred from homology"/>
<comment type="caution">
    <text evidence="3">The sequence shown here is derived from an EMBL/GenBank/DDBJ whole genome shotgun (WGS) entry which is preliminary data.</text>
</comment>
<dbReference type="PANTHER" id="PTHR11102:SF160">
    <property type="entry name" value="ERAD-ASSOCIATED E3 UBIQUITIN-PROTEIN LIGASE COMPONENT HRD3"/>
    <property type="match status" value="1"/>
</dbReference>
<dbReference type="PROSITE" id="PS50097">
    <property type="entry name" value="BTB"/>
    <property type="match status" value="1"/>
</dbReference>
<dbReference type="Proteomes" id="UP000232688">
    <property type="component" value="Unassembled WGS sequence"/>
</dbReference>
<evidence type="ECO:0000256" key="1">
    <source>
        <dbReference type="ARBA" id="ARBA00038101"/>
    </source>
</evidence>
<dbReference type="VEuPathDB" id="FungiDB:RhiirFUN_017680"/>
<gene>
    <name evidence="3" type="ORF">RhiirA1_459370</name>
</gene>
<dbReference type="SUPFAM" id="SSF81901">
    <property type="entry name" value="HCP-like"/>
    <property type="match status" value="3"/>
</dbReference>
<dbReference type="SUPFAM" id="SSF54695">
    <property type="entry name" value="POZ domain"/>
    <property type="match status" value="1"/>
</dbReference>
<evidence type="ECO:0000313" key="4">
    <source>
        <dbReference type="Proteomes" id="UP000232688"/>
    </source>
</evidence>
<name>A0A2N0RTS2_9GLOM</name>
<dbReference type="Gene3D" id="1.25.40.10">
    <property type="entry name" value="Tetratricopeptide repeat domain"/>
    <property type="match status" value="3"/>
</dbReference>
<organism evidence="3 4">
    <name type="scientific">Rhizophagus irregularis</name>
    <dbReference type="NCBI Taxonomy" id="588596"/>
    <lineage>
        <taxon>Eukaryota</taxon>
        <taxon>Fungi</taxon>
        <taxon>Fungi incertae sedis</taxon>
        <taxon>Mucoromycota</taxon>
        <taxon>Glomeromycotina</taxon>
        <taxon>Glomeromycetes</taxon>
        <taxon>Glomerales</taxon>
        <taxon>Glomeraceae</taxon>
        <taxon>Rhizophagus</taxon>
    </lineage>
</organism>
<comment type="similarity">
    <text evidence="1">Belongs to the sel-1 family.</text>
</comment>
<dbReference type="InterPro" id="IPR011990">
    <property type="entry name" value="TPR-like_helical_dom_sf"/>
</dbReference>
<protein>
    <submittedName>
        <fullName evidence="3">HCP-like protein</fullName>
    </submittedName>
</protein>
<accession>A0A2N0RTS2</accession>
<evidence type="ECO:0000313" key="3">
    <source>
        <dbReference type="EMBL" id="PKC66705.1"/>
    </source>
</evidence>
<dbReference type="InterPro" id="IPR011333">
    <property type="entry name" value="SKP1/BTB/POZ_sf"/>
</dbReference>
<reference evidence="3 4" key="2">
    <citation type="submission" date="2017-10" db="EMBL/GenBank/DDBJ databases">
        <title>Genome analyses suggest a sexual origin of heterokaryosis in a supposedly ancient asexual fungus.</title>
        <authorList>
            <person name="Corradi N."/>
            <person name="Sedzielewska K."/>
            <person name="Noel J."/>
            <person name="Charron P."/>
            <person name="Farinelli L."/>
            <person name="Marton T."/>
            <person name="Kruger M."/>
            <person name="Pelin A."/>
            <person name="Brachmann A."/>
            <person name="Corradi N."/>
        </authorList>
    </citation>
    <scope>NUCLEOTIDE SEQUENCE [LARGE SCALE GENOMIC DNA]</scope>
    <source>
        <strain evidence="3 4">A1</strain>
    </source>
</reference>
<dbReference type="CDD" id="cd18186">
    <property type="entry name" value="BTB_POZ_ZBTB_KLHL-like"/>
    <property type="match status" value="1"/>
</dbReference>
<dbReference type="Pfam" id="PF00651">
    <property type="entry name" value="BTB"/>
    <property type="match status" value="1"/>
</dbReference>
<dbReference type="InterPro" id="IPR006597">
    <property type="entry name" value="Sel1-like"/>
</dbReference>
<dbReference type="InterPro" id="IPR000210">
    <property type="entry name" value="BTB/POZ_dom"/>
</dbReference>